<evidence type="ECO:0008006" key="9">
    <source>
        <dbReference type="Google" id="ProtNLM"/>
    </source>
</evidence>
<gene>
    <name evidence="7" type="ORF">GCM10007304_13080</name>
</gene>
<dbReference type="Pfam" id="PF14041">
    <property type="entry name" value="Lipoprotein_21"/>
    <property type="match status" value="2"/>
</dbReference>
<feature type="region of interest" description="Disordered" evidence="6">
    <location>
        <begin position="115"/>
        <end position="142"/>
    </location>
</feature>
<keyword evidence="8" id="KW-1185">Reference proteome</keyword>
<organism evidence="7 8">
    <name type="scientific">Rhodococcoides trifolii</name>
    <dbReference type="NCBI Taxonomy" id="908250"/>
    <lineage>
        <taxon>Bacteria</taxon>
        <taxon>Bacillati</taxon>
        <taxon>Actinomycetota</taxon>
        <taxon>Actinomycetes</taxon>
        <taxon>Mycobacteriales</taxon>
        <taxon>Nocardiaceae</taxon>
        <taxon>Rhodococcoides</taxon>
    </lineage>
</organism>
<evidence type="ECO:0000256" key="6">
    <source>
        <dbReference type="SAM" id="MobiDB-lite"/>
    </source>
</evidence>
<evidence type="ECO:0000256" key="3">
    <source>
        <dbReference type="ARBA" id="ARBA00023136"/>
    </source>
</evidence>
<evidence type="ECO:0000256" key="5">
    <source>
        <dbReference type="ARBA" id="ARBA00023288"/>
    </source>
</evidence>
<protein>
    <recommendedName>
        <fullName evidence="9">LppP/LprE family lipoprotein</fullName>
    </recommendedName>
</protein>
<evidence type="ECO:0000256" key="4">
    <source>
        <dbReference type="ARBA" id="ARBA00023139"/>
    </source>
</evidence>
<feature type="compositionally biased region" description="Pro residues" evidence="6">
    <location>
        <begin position="121"/>
        <end position="139"/>
    </location>
</feature>
<sequence>MQQGIDSLEPFMASAWRLDEQGDPCATLSWATASIVDATGSSPETVLFFHDGRYLGTTTSRPYAFTSVAEQTDDTVTVQYKWLNPDDANANPTGGPALVRYRWNGSSVEMLDELPDEVLNPPDPNPAPTTSTEPPPPPSSGRCVDDDMLRAITSGIGDGQWQLSAVDSRCETLTYFLVEANGKDWHGAQPVHVLFFHDGNFLGTATDTAYAYTRFVSHDDTSVTVAYRWVLPGDDPYSPTGGPVQVRYEWNGSSVDTIGSIPVEVTG</sequence>
<evidence type="ECO:0000313" key="7">
    <source>
        <dbReference type="EMBL" id="GGG00536.1"/>
    </source>
</evidence>
<accession>A0A917CWR5</accession>
<keyword evidence="4" id="KW-0564">Palmitate</keyword>
<comment type="caution">
    <text evidence="7">The sequence shown here is derived from an EMBL/GenBank/DDBJ whole genome shotgun (WGS) entry which is preliminary data.</text>
</comment>
<keyword evidence="2" id="KW-0732">Signal</keyword>
<evidence type="ECO:0000256" key="1">
    <source>
        <dbReference type="ARBA" id="ARBA00022475"/>
    </source>
</evidence>
<proteinExistence type="predicted"/>
<dbReference type="EMBL" id="BMCU01000001">
    <property type="protein sequence ID" value="GGG00536.1"/>
    <property type="molecule type" value="Genomic_DNA"/>
</dbReference>
<reference evidence="7" key="2">
    <citation type="submission" date="2020-09" db="EMBL/GenBank/DDBJ databases">
        <authorList>
            <person name="Sun Q."/>
            <person name="Sedlacek I."/>
        </authorList>
    </citation>
    <scope>NUCLEOTIDE SEQUENCE</scope>
    <source>
        <strain evidence="7">CCM 7905</strain>
    </source>
</reference>
<name>A0A917CWR5_9NOCA</name>
<dbReference type="Proteomes" id="UP000654257">
    <property type="component" value="Unassembled WGS sequence"/>
</dbReference>
<dbReference type="InterPro" id="IPR025971">
    <property type="entry name" value="LppP/LprE"/>
</dbReference>
<reference evidence="7" key="1">
    <citation type="journal article" date="2014" name="Int. J. Syst. Evol. Microbiol.">
        <title>Complete genome sequence of Corynebacterium casei LMG S-19264T (=DSM 44701T), isolated from a smear-ripened cheese.</title>
        <authorList>
            <consortium name="US DOE Joint Genome Institute (JGI-PGF)"/>
            <person name="Walter F."/>
            <person name="Albersmeier A."/>
            <person name="Kalinowski J."/>
            <person name="Ruckert C."/>
        </authorList>
    </citation>
    <scope>NUCLEOTIDE SEQUENCE</scope>
    <source>
        <strain evidence="7">CCM 7905</strain>
    </source>
</reference>
<evidence type="ECO:0000256" key="2">
    <source>
        <dbReference type="ARBA" id="ARBA00022729"/>
    </source>
</evidence>
<evidence type="ECO:0000313" key="8">
    <source>
        <dbReference type="Proteomes" id="UP000654257"/>
    </source>
</evidence>
<keyword evidence="1" id="KW-1003">Cell membrane</keyword>
<dbReference type="AlphaFoldDB" id="A0A917CWR5"/>
<keyword evidence="5" id="KW-0449">Lipoprotein</keyword>
<keyword evidence="3" id="KW-0472">Membrane</keyword>